<proteinExistence type="predicted"/>
<evidence type="ECO:0000313" key="1">
    <source>
        <dbReference type="EMBL" id="SBR85873.1"/>
    </source>
</evidence>
<organism evidence="1">
    <name type="scientific">Nothobranchius pienaari</name>
    <dbReference type="NCBI Taxonomy" id="704102"/>
    <lineage>
        <taxon>Eukaryota</taxon>
        <taxon>Metazoa</taxon>
        <taxon>Chordata</taxon>
        <taxon>Craniata</taxon>
        <taxon>Vertebrata</taxon>
        <taxon>Euteleostomi</taxon>
        <taxon>Actinopterygii</taxon>
        <taxon>Neopterygii</taxon>
        <taxon>Teleostei</taxon>
        <taxon>Neoteleostei</taxon>
        <taxon>Acanthomorphata</taxon>
        <taxon>Ovalentaria</taxon>
        <taxon>Atherinomorphae</taxon>
        <taxon>Cyprinodontiformes</taxon>
        <taxon>Nothobranchiidae</taxon>
        <taxon>Nothobranchius</taxon>
    </lineage>
</organism>
<accession>A0A1A8PXB5</accession>
<feature type="non-terminal residue" evidence="1">
    <location>
        <position position="1"/>
    </location>
</feature>
<reference evidence="1" key="2">
    <citation type="submission" date="2016-06" db="EMBL/GenBank/DDBJ databases">
        <title>The genome of a short-lived fish provides insights into sex chromosome evolution and the genetic control of aging.</title>
        <authorList>
            <person name="Reichwald K."/>
            <person name="Felder M."/>
            <person name="Petzold A."/>
            <person name="Koch P."/>
            <person name="Groth M."/>
            <person name="Platzer M."/>
        </authorList>
    </citation>
    <scope>NUCLEOTIDE SEQUENCE</scope>
    <source>
        <tissue evidence="1">Brain</tissue>
    </source>
</reference>
<name>A0A1A8PXB5_9TELE</name>
<dbReference type="PANTHER" id="PTHR11505">
    <property type="entry name" value="L1 TRANSPOSABLE ELEMENT-RELATED"/>
    <property type="match status" value="1"/>
</dbReference>
<dbReference type="InterPro" id="IPR004244">
    <property type="entry name" value="Transposase_22"/>
</dbReference>
<reference evidence="1" key="1">
    <citation type="submission" date="2016-05" db="EMBL/GenBank/DDBJ databases">
        <authorList>
            <person name="Lavstsen T."/>
            <person name="Jespersen J.S."/>
        </authorList>
    </citation>
    <scope>NUCLEOTIDE SEQUENCE</scope>
    <source>
        <tissue evidence="1">Brain</tissue>
    </source>
</reference>
<dbReference type="AlphaFoldDB" id="A0A1A8PXB5"/>
<dbReference type="Gene3D" id="3.30.70.1820">
    <property type="entry name" value="L1 transposable element, RRM domain"/>
    <property type="match status" value="1"/>
</dbReference>
<dbReference type="EMBL" id="HAEG01009964">
    <property type="protein sequence ID" value="SBR85873.1"/>
    <property type="molecule type" value="Transcribed_RNA"/>
</dbReference>
<protein>
    <submittedName>
        <fullName evidence="1">Uncharacterized protein</fullName>
    </submittedName>
</protein>
<gene>
    <name evidence="1" type="primary">Nfu_g_1_009630</name>
</gene>
<sequence length="110" mass="12329">KVDDLENRTRRSNLRILGIPEGKEKSDACGFLESWLPEVFGAETFPRPVQIQQAYRLGRVGETAGAGASNPRQATRPRVMLVKLLNYADKTRIMNAARLKDMELCILRGS</sequence>